<dbReference type="Pfam" id="PF03808">
    <property type="entry name" value="Glyco_tran_WecG"/>
    <property type="match status" value="1"/>
</dbReference>
<sequence>MRFLDFDLQDRDLDSAASELLDGVKSGKKYFVLTLNALIVYEYLRNRDYHEALERVNYVVPDGSGVLKAIKLLNKRKVGRVPGIDLMLTICKLASMGNKRIYLLGSKTDTVTKTIKNLKERYPGLNIAGYHNGFFDESESDTIVSEINNSRADILFVGMGVPKQELWITENLDRLNVKVLMGVGGSFDVISGNLKRAPAWMQRLGLEWFYRTIQEPRKRLRLIPKLVKFELHILKSYLCLRRGGSG</sequence>
<organism evidence="3 4">
    <name type="scientific">Mesotoga infera</name>
    <dbReference type="NCBI Taxonomy" id="1236046"/>
    <lineage>
        <taxon>Bacteria</taxon>
        <taxon>Thermotogati</taxon>
        <taxon>Thermotogota</taxon>
        <taxon>Thermotogae</taxon>
        <taxon>Kosmotogales</taxon>
        <taxon>Kosmotogaceae</taxon>
        <taxon>Mesotoga</taxon>
    </lineage>
</organism>
<dbReference type="EMBL" id="LS974202">
    <property type="protein sequence ID" value="SSC13968.1"/>
    <property type="molecule type" value="Genomic_DNA"/>
</dbReference>
<dbReference type="PANTHER" id="PTHR34136:SF1">
    <property type="entry name" value="UDP-N-ACETYL-D-MANNOSAMINURONIC ACID TRANSFERASE"/>
    <property type="match status" value="1"/>
</dbReference>
<gene>
    <name evidence="3" type="ORF">MESINF_2528</name>
</gene>
<keyword evidence="4" id="KW-1185">Reference proteome</keyword>
<dbReference type="AlphaFoldDB" id="A0A7Z7LIA4"/>
<accession>A0A7Z7LIA4</accession>
<evidence type="ECO:0000256" key="1">
    <source>
        <dbReference type="ARBA" id="ARBA00022676"/>
    </source>
</evidence>
<dbReference type="KEGG" id="minf:MESINF_2528"/>
<evidence type="ECO:0000256" key="2">
    <source>
        <dbReference type="ARBA" id="ARBA00022679"/>
    </source>
</evidence>
<protein>
    <submittedName>
        <fullName evidence="3">Exopolysaccharide biosynthesis protein, WecB/TagA/CpsF family</fullName>
    </submittedName>
</protein>
<name>A0A7Z7LIA4_9BACT</name>
<dbReference type="GO" id="GO:0016758">
    <property type="term" value="F:hexosyltransferase activity"/>
    <property type="evidence" value="ECO:0007669"/>
    <property type="project" value="TreeGrafter"/>
</dbReference>
<evidence type="ECO:0000313" key="4">
    <source>
        <dbReference type="Proteomes" id="UP000250796"/>
    </source>
</evidence>
<dbReference type="CDD" id="cd06533">
    <property type="entry name" value="Glyco_transf_WecG_TagA"/>
    <property type="match status" value="1"/>
</dbReference>
<dbReference type="NCBIfam" id="TIGR00696">
    <property type="entry name" value="wecG_tagA_cpsF"/>
    <property type="match status" value="1"/>
</dbReference>
<dbReference type="RefSeq" id="WP_169700177.1">
    <property type="nucleotide sequence ID" value="NZ_LS974202.1"/>
</dbReference>
<keyword evidence="1" id="KW-0328">Glycosyltransferase</keyword>
<dbReference type="PANTHER" id="PTHR34136">
    <property type="match status" value="1"/>
</dbReference>
<keyword evidence="2" id="KW-0808">Transferase</keyword>
<dbReference type="Proteomes" id="UP000250796">
    <property type="component" value="Chromosome MESINF"/>
</dbReference>
<reference evidence="3 4" key="1">
    <citation type="submission" date="2017-01" db="EMBL/GenBank/DDBJ databases">
        <authorList>
            <person name="Erauso G."/>
        </authorList>
    </citation>
    <scope>NUCLEOTIDE SEQUENCE [LARGE SCALE GENOMIC DNA]</scope>
    <source>
        <strain evidence="3">MESINF1</strain>
    </source>
</reference>
<dbReference type="InterPro" id="IPR004629">
    <property type="entry name" value="WecG_TagA_CpsF"/>
</dbReference>
<proteinExistence type="predicted"/>
<evidence type="ECO:0000313" key="3">
    <source>
        <dbReference type="EMBL" id="SSC13968.1"/>
    </source>
</evidence>